<gene>
    <name evidence="1" type="ORF">ACOLOM_LOCUS11116</name>
</gene>
<proteinExistence type="predicted"/>
<evidence type="ECO:0000313" key="1">
    <source>
        <dbReference type="EMBL" id="CAG8720623.1"/>
    </source>
</evidence>
<organism evidence="1 2">
    <name type="scientific">Acaulospora colombiana</name>
    <dbReference type="NCBI Taxonomy" id="27376"/>
    <lineage>
        <taxon>Eukaryota</taxon>
        <taxon>Fungi</taxon>
        <taxon>Fungi incertae sedis</taxon>
        <taxon>Mucoromycota</taxon>
        <taxon>Glomeromycotina</taxon>
        <taxon>Glomeromycetes</taxon>
        <taxon>Diversisporales</taxon>
        <taxon>Acaulosporaceae</taxon>
        <taxon>Acaulospora</taxon>
    </lineage>
</organism>
<dbReference type="Proteomes" id="UP000789525">
    <property type="component" value="Unassembled WGS sequence"/>
</dbReference>
<reference evidence="1" key="1">
    <citation type="submission" date="2021-06" db="EMBL/GenBank/DDBJ databases">
        <authorList>
            <person name="Kallberg Y."/>
            <person name="Tangrot J."/>
            <person name="Rosling A."/>
        </authorList>
    </citation>
    <scope>NUCLEOTIDE SEQUENCE</scope>
    <source>
        <strain evidence="1">CL356</strain>
    </source>
</reference>
<name>A0ACA9PXJ6_9GLOM</name>
<dbReference type="EMBL" id="CAJVPT010038636">
    <property type="protein sequence ID" value="CAG8720623.1"/>
    <property type="molecule type" value="Genomic_DNA"/>
</dbReference>
<evidence type="ECO:0000313" key="2">
    <source>
        <dbReference type="Proteomes" id="UP000789525"/>
    </source>
</evidence>
<keyword evidence="2" id="KW-1185">Reference proteome</keyword>
<comment type="caution">
    <text evidence="1">The sequence shown here is derived from an EMBL/GenBank/DDBJ whole genome shotgun (WGS) entry which is preliminary data.</text>
</comment>
<protein>
    <submittedName>
        <fullName evidence="1">14091_t:CDS:1</fullName>
    </submittedName>
</protein>
<accession>A0ACA9PXJ6</accession>
<sequence>MWKGRGEILQNQLDWSFDRLDFYWGIQLPEVPFILGIFALRRWGLYSLDNEGYCTETSRISSCNRVLTPQINSINGAIIGPKADMEETKDEMSVFETAFGISVDLKAQKQSASDGSFIFPIRNIPTD</sequence>